<evidence type="ECO:0000313" key="1">
    <source>
        <dbReference type="Ensembl" id="ENSPMEP00000021672.1"/>
    </source>
</evidence>
<sequence>KYGKYGIICIKVCFSCKMGPKTEPWGSPLKSSENLENRWDQSNHLAECCNPRPWNFNGLSAALEEEWQATPQQSITQLVINVRSCCQAVIDALGHMTSD</sequence>
<dbReference type="Gene3D" id="3.30.420.10">
    <property type="entry name" value="Ribonuclease H-like superfamily/Ribonuclease H"/>
    <property type="match status" value="1"/>
</dbReference>
<reference evidence="1" key="1">
    <citation type="submission" date="2025-08" db="UniProtKB">
        <authorList>
            <consortium name="Ensembl"/>
        </authorList>
    </citation>
    <scope>IDENTIFICATION</scope>
</reference>
<accession>A0A3B3Y2T1</accession>
<dbReference type="InterPro" id="IPR036397">
    <property type="entry name" value="RNaseH_sf"/>
</dbReference>
<dbReference type="AlphaFoldDB" id="A0A3B3Y2T1"/>
<evidence type="ECO:0000313" key="2">
    <source>
        <dbReference type="Proteomes" id="UP000261480"/>
    </source>
</evidence>
<name>A0A3B3Y2T1_9TELE</name>
<organism evidence="1 2">
    <name type="scientific">Poecilia mexicana</name>
    <dbReference type="NCBI Taxonomy" id="48701"/>
    <lineage>
        <taxon>Eukaryota</taxon>
        <taxon>Metazoa</taxon>
        <taxon>Chordata</taxon>
        <taxon>Craniata</taxon>
        <taxon>Vertebrata</taxon>
        <taxon>Euteleostomi</taxon>
        <taxon>Actinopterygii</taxon>
        <taxon>Neopterygii</taxon>
        <taxon>Teleostei</taxon>
        <taxon>Neoteleostei</taxon>
        <taxon>Acanthomorphata</taxon>
        <taxon>Ovalentaria</taxon>
        <taxon>Atherinomorphae</taxon>
        <taxon>Cyprinodontiformes</taxon>
        <taxon>Poeciliidae</taxon>
        <taxon>Poeciliinae</taxon>
        <taxon>Poecilia</taxon>
    </lineage>
</organism>
<dbReference type="Ensembl" id="ENSPMET00000014666.1">
    <property type="protein sequence ID" value="ENSPMEP00000021672.1"/>
    <property type="gene ID" value="ENSPMEG00000002028.1"/>
</dbReference>
<protein>
    <submittedName>
        <fullName evidence="1">Uncharacterized protein</fullName>
    </submittedName>
</protein>
<keyword evidence="2" id="KW-1185">Reference proteome</keyword>
<dbReference type="GO" id="GO:0003676">
    <property type="term" value="F:nucleic acid binding"/>
    <property type="evidence" value="ECO:0007669"/>
    <property type="project" value="InterPro"/>
</dbReference>
<reference evidence="1" key="2">
    <citation type="submission" date="2025-09" db="UniProtKB">
        <authorList>
            <consortium name="Ensembl"/>
        </authorList>
    </citation>
    <scope>IDENTIFICATION</scope>
</reference>
<proteinExistence type="predicted"/>
<dbReference type="STRING" id="48701.ENSPMEP00000021672"/>
<dbReference type="Proteomes" id="UP000261480">
    <property type="component" value="Unplaced"/>
</dbReference>